<dbReference type="InterPro" id="IPR029044">
    <property type="entry name" value="Nucleotide-diphossugar_trans"/>
</dbReference>
<keyword evidence="5 9" id="KW-0735">Signal-anchor</keyword>
<dbReference type="InterPro" id="IPR008428">
    <property type="entry name" value="Chond_GalNAc"/>
</dbReference>
<evidence type="ECO:0000256" key="4">
    <source>
        <dbReference type="ARBA" id="ARBA00022692"/>
    </source>
</evidence>
<dbReference type="PANTHER" id="PTHR12369">
    <property type="entry name" value="CHONDROITIN SYNTHASE"/>
    <property type="match status" value="1"/>
</dbReference>
<dbReference type="EMBL" id="PZQS01000002">
    <property type="protein sequence ID" value="PVD35559.1"/>
    <property type="molecule type" value="Genomic_DNA"/>
</dbReference>
<comment type="subcellular location">
    <subcellularLocation>
        <location evidence="1 9">Golgi apparatus</location>
        <location evidence="1 9">Golgi stack membrane</location>
        <topology evidence="1 9">Single-pass type II membrane protein</topology>
    </subcellularLocation>
</comment>
<dbReference type="Gene3D" id="3.90.550.50">
    <property type="match status" value="1"/>
</dbReference>
<feature type="compositionally biased region" description="Basic and acidic residues" evidence="10">
    <location>
        <begin position="610"/>
        <end position="627"/>
    </location>
</feature>
<evidence type="ECO:0000256" key="7">
    <source>
        <dbReference type="ARBA" id="ARBA00023034"/>
    </source>
</evidence>
<keyword evidence="3 9" id="KW-0808">Transferase</keyword>
<evidence type="ECO:0000313" key="12">
    <source>
        <dbReference type="Proteomes" id="UP000245119"/>
    </source>
</evidence>
<name>A0A2T7PQ61_POMCA</name>
<organism evidence="11 12">
    <name type="scientific">Pomacea canaliculata</name>
    <name type="common">Golden apple snail</name>
    <dbReference type="NCBI Taxonomy" id="400727"/>
    <lineage>
        <taxon>Eukaryota</taxon>
        <taxon>Metazoa</taxon>
        <taxon>Spiralia</taxon>
        <taxon>Lophotrochozoa</taxon>
        <taxon>Mollusca</taxon>
        <taxon>Gastropoda</taxon>
        <taxon>Caenogastropoda</taxon>
        <taxon>Architaenioglossa</taxon>
        <taxon>Ampullarioidea</taxon>
        <taxon>Ampullariidae</taxon>
        <taxon>Pomacea</taxon>
    </lineage>
</organism>
<comment type="similarity">
    <text evidence="2 9">Belongs to the chondroitin N-acetylgalactosaminyltransferase family.</text>
</comment>
<keyword evidence="8" id="KW-0472">Membrane</keyword>
<dbReference type="Proteomes" id="UP000245119">
    <property type="component" value="Linkage Group LG2"/>
</dbReference>
<dbReference type="PANTHER" id="PTHR12369:SF11">
    <property type="entry name" value="HEXOSYLTRANSFERASE"/>
    <property type="match status" value="1"/>
</dbReference>
<keyword evidence="12" id="KW-1185">Reference proteome</keyword>
<dbReference type="Gene3D" id="3.90.550.10">
    <property type="entry name" value="Spore Coat Polysaccharide Biosynthesis Protein SpsA, Chain A"/>
    <property type="match status" value="1"/>
</dbReference>
<dbReference type="STRING" id="400727.A0A2T7PQ61"/>
<keyword evidence="7 9" id="KW-0333">Golgi apparatus</keyword>
<evidence type="ECO:0000256" key="8">
    <source>
        <dbReference type="ARBA" id="ARBA00023136"/>
    </source>
</evidence>
<keyword evidence="6" id="KW-1133">Transmembrane helix</keyword>
<dbReference type="GO" id="GO:0047238">
    <property type="term" value="F:glucuronosyl-N-acetylgalactosaminyl-proteoglycan 4-beta-N-acetylgalactosaminyltransferase activity"/>
    <property type="evidence" value="ECO:0007669"/>
    <property type="project" value="TreeGrafter"/>
</dbReference>
<dbReference type="GO" id="GO:0032580">
    <property type="term" value="C:Golgi cisterna membrane"/>
    <property type="evidence" value="ECO:0007669"/>
    <property type="project" value="UniProtKB-SubCell"/>
</dbReference>
<dbReference type="SUPFAM" id="SSF53448">
    <property type="entry name" value="Nucleotide-diphospho-sugar transferases"/>
    <property type="match status" value="1"/>
</dbReference>
<evidence type="ECO:0000256" key="10">
    <source>
        <dbReference type="SAM" id="MobiDB-lite"/>
    </source>
</evidence>
<evidence type="ECO:0000256" key="5">
    <source>
        <dbReference type="ARBA" id="ARBA00022968"/>
    </source>
</evidence>
<dbReference type="AlphaFoldDB" id="A0A2T7PQ61"/>
<accession>A0A2T7PQ61</accession>
<dbReference type="EC" id="2.4.1.-" evidence="9"/>
<evidence type="ECO:0000256" key="1">
    <source>
        <dbReference type="ARBA" id="ARBA00004447"/>
    </source>
</evidence>
<feature type="region of interest" description="Disordered" evidence="10">
    <location>
        <begin position="596"/>
        <end position="644"/>
    </location>
</feature>
<evidence type="ECO:0000256" key="6">
    <source>
        <dbReference type="ARBA" id="ARBA00022989"/>
    </source>
</evidence>
<evidence type="ECO:0000256" key="2">
    <source>
        <dbReference type="ARBA" id="ARBA00009239"/>
    </source>
</evidence>
<comment type="caution">
    <text evidence="11">The sequence shown here is derived from an EMBL/GenBank/DDBJ whole genome shotgun (WGS) entry which is preliminary data.</text>
</comment>
<reference evidence="11 12" key="1">
    <citation type="submission" date="2018-04" db="EMBL/GenBank/DDBJ databases">
        <title>The genome of golden apple snail Pomacea canaliculata provides insight into stress tolerance and invasive adaptation.</title>
        <authorList>
            <person name="Liu C."/>
            <person name="Liu B."/>
            <person name="Ren Y."/>
            <person name="Zhang Y."/>
            <person name="Wang H."/>
            <person name="Li S."/>
            <person name="Jiang F."/>
            <person name="Yin L."/>
            <person name="Zhang G."/>
            <person name="Qian W."/>
            <person name="Fan W."/>
        </authorList>
    </citation>
    <scope>NUCLEOTIDE SEQUENCE [LARGE SCALE GENOMIC DNA]</scope>
    <source>
        <strain evidence="11">SZHN2017</strain>
        <tissue evidence="11">Muscle</tissue>
    </source>
</reference>
<dbReference type="PROSITE" id="PS51257">
    <property type="entry name" value="PROKAR_LIPOPROTEIN"/>
    <property type="match status" value="1"/>
</dbReference>
<evidence type="ECO:0000256" key="3">
    <source>
        <dbReference type="ARBA" id="ARBA00022679"/>
    </source>
</evidence>
<sequence>MASYRFKRHYWEFGLLLLGLVMGCWLRKLVFSVSNDQCKGQTKLPSRLLVDDSASSRKNIPLSNDLLMIGVMTNRQNLATRAASIFATWGQSVPGKIVFYIGESDDSLISDSENKRDDAWTSSAKELNVVIQETAERKWRDRKYGHKLPVVQLPGIRDSVYPPRSKSFAMLRHMHFHYGARYKWFMRADDDVFVRTDLLETFLLALDNKRLLYMGQPGIGKASERGKLGLKKGAPYCMGGPGVFLSSYTLRRLVPYLSDCEQQVVTSHEDSELGRCVQRFLNLPCTRNLQMQMLFYQNYVGMNSSFAGPLRPPVFSALTLHPVKDPLPDDVSKEKIPSVYDMQTKRRSGERKLKEYSGNSEQDNTKTHVYGYNIMNEGDAPLSGAPNIVEYRQGVLEEVNKPLVSKDTKETELNLNPSGHILQTRSVAVGGGTRDSEKQDRHEDISMDSLGHVSYPMRKLLTNKFQNIPDESSIVFNNSVVKLLIGMNGWSPRLISDDDSVWDVHAVDNNVYFTTPQLHPARKLALFRAQRHFREYSRSGLVEREKLDKIVAMCQKISVSQGMQHILTIYTKRGYRNFVLTDMYDKLQWRELAEPFASPSSSDSSDDAESDRRDKSEHQTLLDKPRDLQTANLTNIDRDNAGSKTIDGQKEIFRELSGAPQQGGASPVYKPLWILLPLSGRYETYKRFLGNLSSAAQHYTGPPPVGSLDTPGSLYPTNLQITMVEMNGTFSRAHALQTLAAGLEESSQLVLMDVDLVLTHHFLKRAAANAGPGRAYFPVYLAQYHPDTVCYRVSPCTRHLFDFSRDAGTWRHFSYGVAVLMAGDLRRVGGLDTSIRGWGKEDVDLYTKCVSRGLDIFRALDPGLLHVHHQRSCDPALAADQLSMCKSSLAALYGSVHRLSQMVMDIEAKLNRTVDS</sequence>
<proteinExistence type="inferred from homology"/>
<evidence type="ECO:0000256" key="9">
    <source>
        <dbReference type="RuleBase" id="RU364016"/>
    </source>
</evidence>
<evidence type="ECO:0000313" key="11">
    <source>
        <dbReference type="EMBL" id="PVD35559.1"/>
    </source>
</evidence>
<keyword evidence="4" id="KW-0812">Transmembrane</keyword>
<protein>
    <recommendedName>
        <fullName evidence="9">Hexosyltransferase</fullName>
        <ecNumber evidence="9">2.4.1.-</ecNumber>
    </recommendedName>
</protein>
<dbReference type="InterPro" id="IPR051227">
    <property type="entry name" value="CS_glycosyltransferase"/>
</dbReference>
<gene>
    <name evidence="11" type="ORF">C0Q70_02522</name>
</gene>
<dbReference type="OrthoDB" id="6135379at2759"/>
<dbReference type="Pfam" id="PF05679">
    <property type="entry name" value="CHGN"/>
    <property type="match status" value="2"/>
</dbReference>